<name>A0A2A2H774_METBR</name>
<gene>
    <name evidence="1" type="ORF">ASJ80_09935</name>
</gene>
<accession>A0A2A2H774</accession>
<dbReference type="Proteomes" id="UP000217784">
    <property type="component" value="Unassembled WGS sequence"/>
</dbReference>
<evidence type="ECO:0000313" key="1">
    <source>
        <dbReference type="EMBL" id="PAV05321.1"/>
    </source>
</evidence>
<dbReference type="OrthoDB" id="69061at2157"/>
<proteinExistence type="predicted"/>
<organism evidence="1 2">
    <name type="scientific">Methanobacterium bryantii</name>
    <dbReference type="NCBI Taxonomy" id="2161"/>
    <lineage>
        <taxon>Archaea</taxon>
        <taxon>Methanobacteriati</taxon>
        <taxon>Methanobacteriota</taxon>
        <taxon>Methanomada group</taxon>
        <taxon>Methanobacteria</taxon>
        <taxon>Methanobacteriales</taxon>
        <taxon>Methanobacteriaceae</taxon>
        <taxon>Methanobacterium</taxon>
    </lineage>
</organism>
<evidence type="ECO:0000313" key="2">
    <source>
        <dbReference type="Proteomes" id="UP000217784"/>
    </source>
</evidence>
<reference evidence="1 2" key="1">
    <citation type="journal article" date="2017" name="BMC Genomics">
        <title>Genomic analysis of methanogenic archaea reveals a shift towards energy conservation.</title>
        <authorList>
            <person name="Gilmore S.P."/>
            <person name="Henske J.K."/>
            <person name="Sexton J.A."/>
            <person name="Solomon K.V."/>
            <person name="Seppala S."/>
            <person name="Yoo J.I."/>
            <person name="Huyett L.M."/>
            <person name="Pressman A."/>
            <person name="Cogan J.Z."/>
            <person name="Kivenson V."/>
            <person name="Peng X."/>
            <person name="Tan Y."/>
            <person name="Valentine D.L."/>
            <person name="O'Malley M.A."/>
        </authorList>
    </citation>
    <scope>NUCLEOTIDE SEQUENCE [LARGE SCALE GENOMIC DNA]</scope>
    <source>
        <strain evidence="1 2">M.o.H.</strain>
    </source>
</reference>
<dbReference type="AlphaFoldDB" id="A0A2A2H774"/>
<dbReference type="EMBL" id="LMVM01000008">
    <property type="protein sequence ID" value="PAV05321.1"/>
    <property type="molecule type" value="Genomic_DNA"/>
</dbReference>
<sequence length="106" mass="11805">MSTELENKIKEALKGVKPWQRVPTNVEGVFLVKTPANDNRETIMVEINPLNERGTSMKRKGLFLKSTSEFEGFGSVFKNDKVLDLLDAIEGIAGGAKKKEIRAIEI</sequence>
<protein>
    <submittedName>
        <fullName evidence="1">Uncharacterized protein</fullName>
    </submittedName>
</protein>
<keyword evidence="2" id="KW-1185">Reference proteome</keyword>
<dbReference type="RefSeq" id="WP_069583294.1">
    <property type="nucleotide sequence ID" value="NZ_LMVM01000008.1"/>
</dbReference>
<comment type="caution">
    <text evidence="1">The sequence shown here is derived from an EMBL/GenBank/DDBJ whole genome shotgun (WGS) entry which is preliminary data.</text>
</comment>